<organism evidence="5 6">
    <name type="scientific">Erysipelothrix larvae</name>
    <dbReference type="NCBI Taxonomy" id="1514105"/>
    <lineage>
        <taxon>Bacteria</taxon>
        <taxon>Bacillati</taxon>
        <taxon>Bacillota</taxon>
        <taxon>Erysipelotrichia</taxon>
        <taxon>Erysipelotrichales</taxon>
        <taxon>Erysipelotrichaceae</taxon>
        <taxon>Erysipelothrix</taxon>
    </lineage>
</organism>
<dbReference type="GO" id="GO:0016747">
    <property type="term" value="F:acyltransferase activity, transferring groups other than amino-acyl groups"/>
    <property type="evidence" value="ECO:0007669"/>
    <property type="project" value="InterPro"/>
</dbReference>
<dbReference type="AlphaFoldDB" id="A0A109UHG4"/>
<dbReference type="InterPro" id="IPR005216">
    <property type="entry name" value="Citrate_lyase_ligase"/>
</dbReference>
<dbReference type="NCBIfam" id="TIGR00124">
    <property type="entry name" value="cit_ly_ligase"/>
    <property type="match status" value="1"/>
</dbReference>
<dbReference type="KEGG" id="erl:AOC36_09190"/>
<dbReference type="GO" id="GO:0005524">
    <property type="term" value="F:ATP binding"/>
    <property type="evidence" value="ECO:0007669"/>
    <property type="project" value="UniProtKB-UniRule"/>
</dbReference>
<dbReference type="PANTHER" id="PTHR40599:SF1">
    <property type="entry name" value="[CITRATE [PRO-3S]-LYASE] LIGASE"/>
    <property type="match status" value="1"/>
</dbReference>
<dbReference type="PIRSF" id="PIRSF005751">
    <property type="entry name" value="Acet_citr_lig"/>
    <property type="match status" value="1"/>
</dbReference>
<dbReference type="InterPro" id="IPR000182">
    <property type="entry name" value="GNAT_dom"/>
</dbReference>
<dbReference type="Gene3D" id="3.40.630.30">
    <property type="match status" value="1"/>
</dbReference>
<keyword evidence="2 3" id="KW-0067">ATP-binding</keyword>
<dbReference type="RefSeq" id="WP_067633576.1">
    <property type="nucleotide sequence ID" value="NZ_CP013213.1"/>
</dbReference>
<dbReference type="STRING" id="1514105.AOC36_09190"/>
<reference evidence="5 6" key="1">
    <citation type="submission" date="2015-10" db="EMBL/GenBank/DDBJ databases">
        <title>Erysipelothrix larvae sp. LV19 isolated from the larval gut of the rhinoceros beetle, Trypoxylus dichotomus.</title>
        <authorList>
            <person name="Lim S."/>
            <person name="Kim B.-C."/>
        </authorList>
    </citation>
    <scope>NUCLEOTIDE SEQUENCE [LARGE SCALE GENOMIC DNA]</scope>
    <source>
        <strain evidence="5 6">LV19</strain>
    </source>
</reference>
<evidence type="ECO:0000256" key="1">
    <source>
        <dbReference type="ARBA" id="ARBA00022741"/>
    </source>
</evidence>
<dbReference type="InterPro" id="IPR014729">
    <property type="entry name" value="Rossmann-like_a/b/a_fold"/>
</dbReference>
<feature type="domain" description="N-acetyltransferase" evidence="4">
    <location>
        <begin position="1"/>
        <end position="126"/>
    </location>
</feature>
<keyword evidence="3" id="KW-0436">Ligase</keyword>
<evidence type="ECO:0000313" key="6">
    <source>
        <dbReference type="Proteomes" id="UP000063781"/>
    </source>
</evidence>
<dbReference type="InterPro" id="IPR004821">
    <property type="entry name" value="Cyt_trans-like"/>
</dbReference>
<dbReference type="Gene3D" id="3.40.50.620">
    <property type="entry name" value="HUPs"/>
    <property type="match status" value="1"/>
</dbReference>
<dbReference type="SMART" id="SM00764">
    <property type="entry name" value="Citrate_ly_lig"/>
    <property type="match status" value="1"/>
</dbReference>
<dbReference type="NCBIfam" id="TIGR00125">
    <property type="entry name" value="cyt_tran_rel"/>
    <property type="match status" value="1"/>
</dbReference>
<comment type="function">
    <text evidence="3">Acetylation of prosthetic group (2-(5''-phosphoribosyl)-3'-dephosphocoenzyme-A) of the gamma subunit of citrate lyase.</text>
</comment>
<gene>
    <name evidence="5" type="ORF">AOC36_09190</name>
</gene>
<dbReference type="Proteomes" id="UP000063781">
    <property type="component" value="Chromosome"/>
</dbReference>
<proteinExistence type="predicted"/>
<dbReference type="SUPFAM" id="SSF55729">
    <property type="entry name" value="Acyl-CoA N-acyltransferases (Nat)"/>
    <property type="match status" value="1"/>
</dbReference>
<dbReference type="SUPFAM" id="SSF52374">
    <property type="entry name" value="Nucleotidylyl transferase"/>
    <property type="match status" value="1"/>
</dbReference>
<dbReference type="Pfam" id="PF08218">
    <property type="entry name" value="Citrate_ly_lig"/>
    <property type="match status" value="1"/>
</dbReference>
<sequence>MFQLKQLFIHRNQYQKDTWESFLKTSGIKSEASVDAVYGIYDDQTLIGTGAIYQNILKCLAISEDYQGGAALNKLISHLMDAVWQKGYTACYVYTKPSVVQSFMHLGFKEIVRVNDALVFLEKSMTGLDSYLAYLKDNKQASDNACAIVMNANPFTLGHQYLVEQASSENDCVYVFVVNEDSSQFPSAIRKELVVKGVSHLKNVVVLDTRNYMVSSQTFPSYFLKDDQDVTRVHATLDAMVFKTHIAPALSITKRFVGDEPYSFATAIYNTVLKEVLEPTIHVEILERKKINNHIVSATTVRKLLKEKNTEAVKPFVPATTYQYLISTDGQKTIEKLRTGGSGNG</sequence>
<dbReference type="InterPro" id="IPR016181">
    <property type="entry name" value="Acyl_CoA_acyltransferase"/>
</dbReference>
<name>A0A109UHG4_9FIRM</name>
<dbReference type="EMBL" id="CP013213">
    <property type="protein sequence ID" value="AMC94156.1"/>
    <property type="molecule type" value="Genomic_DNA"/>
</dbReference>
<protein>
    <recommendedName>
        <fullName evidence="3">[Citrate [pro-3S]-lyase] ligase</fullName>
        <ecNumber evidence="3">6.2.1.22</ecNumber>
    </recommendedName>
</protein>
<dbReference type="PROSITE" id="PS51186">
    <property type="entry name" value="GNAT"/>
    <property type="match status" value="1"/>
</dbReference>
<keyword evidence="6" id="KW-1185">Reference proteome</keyword>
<dbReference type="InterPro" id="IPR013166">
    <property type="entry name" value="Citrate_lyase_ligase_C"/>
</dbReference>
<evidence type="ECO:0000256" key="2">
    <source>
        <dbReference type="ARBA" id="ARBA00022840"/>
    </source>
</evidence>
<evidence type="ECO:0000259" key="4">
    <source>
        <dbReference type="PROSITE" id="PS51186"/>
    </source>
</evidence>
<dbReference type="GO" id="GO:0008771">
    <property type="term" value="F:[citrate (pro-3S)-lyase] ligase activity"/>
    <property type="evidence" value="ECO:0007669"/>
    <property type="project" value="UniProtKB-EC"/>
</dbReference>
<dbReference type="EC" id="6.2.1.22" evidence="3"/>
<keyword evidence="1 3" id="KW-0547">Nucleotide-binding</keyword>
<dbReference type="OrthoDB" id="9779753at2"/>
<evidence type="ECO:0000256" key="3">
    <source>
        <dbReference type="PIRNR" id="PIRNR005751"/>
    </source>
</evidence>
<comment type="catalytic activity">
    <reaction evidence="3">
        <text>holo-[citrate lyase ACP] + acetate + ATP = acetyl-[citrate lyase ACP] + AMP + diphosphate</text>
        <dbReference type="Rhea" id="RHEA:23788"/>
        <dbReference type="Rhea" id="RHEA-COMP:10158"/>
        <dbReference type="Rhea" id="RHEA-COMP:13710"/>
        <dbReference type="ChEBI" id="CHEBI:30089"/>
        <dbReference type="ChEBI" id="CHEBI:30616"/>
        <dbReference type="ChEBI" id="CHEBI:33019"/>
        <dbReference type="ChEBI" id="CHEBI:82683"/>
        <dbReference type="ChEBI" id="CHEBI:137976"/>
        <dbReference type="ChEBI" id="CHEBI:456215"/>
        <dbReference type="EC" id="6.2.1.22"/>
    </reaction>
</comment>
<evidence type="ECO:0000313" key="5">
    <source>
        <dbReference type="EMBL" id="AMC94156.1"/>
    </source>
</evidence>
<dbReference type="PANTHER" id="PTHR40599">
    <property type="entry name" value="[CITRATE [PRO-3S]-LYASE] LIGASE"/>
    <property type="match status" value="1"/>
</dbReference>
<accession>A0A109UHG4</accession>